<dbReference type="EMBL" id="BMSX01000041">
    <property type="protein sequence ID" value="GGR61113.1"/>
    <property type="molecule type" value="Genomic_DNA"/>
</dbReference>
<organism evidence="2 3">
    <name type="scientific">Streptomyces aurantiogriseus</name>
    <dbReference type="NCBI Taxonomy" id="66870"/>
    <lineage>
        <taxon>Bacteria</taxon>
        <taxon>Bacillati</taxon>
        <taxon>Actinomycetota</taxon>
        <taxon>Actinomycetes</taxon>
        <taxon>Kitasatosporales</taxon>
        <taxon>Streptomycetaceae</taxon>
        <taxon>Streptomyces</taxon>
    </lineage>
</organism>
<evidence type="ECO:0000256" key="1">
    <source>
        <dbReference type="SAM" id="MobiDB-lite"/>
    </source>
</evidence>
<sequence>MNVRADIAELLHAGHSDRGIARQLNIHRSHVTRARRTLGVPPLKGRPKAATPEDLFWRRAKPVDGGHMEWTGHRNQYGTPVLKHGGRDAGRTHSAYQVAFRIKHGRDAVGPVIPNCGFDGCVAPSHVEDAPMRELTESTFAAIFGEAA</sequence>
<dbReference type="AlphaFoldDB" id="A0A918FNR2"/>
<proteinExistence type="predicted"/>
<dbReference type="Proteomes" id="UP000658320">
    <property type="component" value="Unassembled WGS sequence"/>
</dbReference>
<evidence type="ECO:0000313" key="2">
    <source>
        <dbReference type="EMBL" id="GGR61113.1"/>
    </source>
</evidence>
<keyword evidence="3" id="KW-1185">Reference proteome</keyword>
<gene>
    <name evidence="2" type="ORF">GCM10010251_92260</name>
</gene>
<comment type="caution">
    <text evidence="2">The sequence shown here is derived from an EMBL/GenBank/DDBJ whole genome shotgun (WGS) entry which is preliminary data.</text>
</comment>
<accession>A0A918FNR2</accession>
<feature type="region of interest" description="Disordered" evidence="1">
    <location>
        <begin position="67"/>
        <end position="88"/>
    </location>
</feature>
<evidence type="ECO:0000313" key="3">
    <source>
        <dbReference type="Proteomes" id="UP000658320"/>
    </source>
</evidence>
<reference evidence="2" key="1">
    <citation type="journal article" date="2014" name="Int. J. Syst. Evol. Microbiol.">
        <title>Complete genome sequence of Corynebacterium casei LMG S-19264T (=DSM 44701T), isolated from a smear-ripened cheese.</title>
        <authorList>
            <consortium name="US DOE Joint Genome Institute (JGI-PGF)"/>
            <person name="Walter F."/>
            <person name="Albersmeier A."/>
            <person name="Kalinowski J."/>
            <person name="Ruckert C."/>
        </authorList>
    </citation>
    <scope>NUCLEOTIDE SEQUENCE</scope>
    <source>
        <strain evidence="2">JCM 4346</strain>
    </source>
</reference>
<dbReference type="Pfam" id="PF13384">
    <property type="entry name" value="HTH_23"/>
    <property type="match status" value="1"/>
</dbReference>
<name>A0A918FNR2_9ACTN</name>
<reference evidence="2" key="2">
    <citation type="submission" date="2020-09" db="EMBL/GenBank/DDBJ databases">
        <authorList>
            <person name="Sun Q."/>
            <person name="Ohkuma M."/>
        </authorList>
    </citation>
    <scope>NUCLEOTIDE SEQUENCE</scope>
    <source>
        <strain evidence="2">JCM 4346</strain>
    </source>
</reference>
<protein>
    <submittedName>
        <fullName evidence="2">Uncharacterized protein</fullName>
    </submittedName>
</protein>
<dbReference type="RefSeq" id="WP_189944034.1">
    <property type="nucleotide sequence ID" value="NZ_BMSX01000041.1"/>
</dbReference>